<dbReference type="Proteomes" id="UP000294359">
    <property type="component" value="Chromosome"/>
</dbReference>
<reference evidence="1 2" key="1">
    <citation type="submission" date="2019-03" db="EMBL/GenBank/DDBJ databases">
        <title>Draft Genome Sequences of Six Type Strains of the Genus Massilia.</title>
        <authorList>
            <person name="Miess H."/>
            <person name="Frediansyhah A."/>
            <person name="Gross H."/>
        </authorList>
    </citation>
    <scope>NUCLEOTIDE SEQUENCE [LARGE SCALE GENOMIC DNA]</scope>
    <source>
        <strain evidence="1 2">DSM 17505</strain>
    </source>
</reference>
<keyword evidence="2" id="KW-1185">Reference proteome</keyword>
<gene>
    <name evidence="1" type="ORF">E1742_13105</name>
</gene>
<dbReference type="EMBL" id="CP038026">
    <property type="protein sequence ID" value="QBQ37001.1"/>
    <property type="molecule type" value="Genomic_DNA"/>
</dbReference>
<dbReference type="RefSeq" id="WP_134385370.1">
    <property type="nucleotide sequence ID" value="NZ_BMWW01000011.1"/>
</dbReference>
<proteinExistence type="predicted"/>
<sequence length="122" mass="14042">MRIKMVKLRMGGISLPSRVLGDRAAPRFGELRILDTDDQGLRRPVKLARLMEHGSPVIRETLLEPRILWCGDGRFTLTGFERIRNRNGEIVEYAQSWLCEIDFSPPPDPPRDTLRAAPYKDR</sequence>
<protein>
    <recommendedName>
        <fullName evidence="3">Phage tail protein</fullName>
    </recommendedName>
</protein>
<name>A0ABX5S9I7_9BURK</name>
<evidence type="ECO:0008006" key="3">
    <source>
        <dbReference type="Google" id="ProtNLM"/>
    </source>
</evidence>
<evidence type="ECO:0000313" key="1">
    <source>
        <dbReference type="EMBL" id="QBQ37001.1"/>
    </source>
</evidence>
<organism evidence="1 2">
    <name type="scientific">Pseudoduganella plicata</name>
    <dbReference type="NCBI Taxonomy" id="321984"/>
    <lineage>
        <taxon>Bacteria</taxon>
        <taxon>Pseudomonadati</taxon>
        <taxon>Pseudomonadota</taxon>
        <taxon>Betaproteobacteria</taxon>
        <taxon>Burkholderiales</taxon>
        <taxon>Oxalobacteraceae</taxon>
        <taxon>Telluria group</taxon>
        <taxon>Pseudoduganella</taxon>
    </lineage>
</organism>
<accession>A0ABX5S9I7</accession>
<evidence type="ECO:0000313" key="2">
    <source>
        <dbReference type="Proteomes" id="UP000294359"/>
    </source>
</evidence>